<protein>
    <recommendedName>
        <fullName evidence="3">HEAT repeat domain-containing protein</fullName>
    </recommendedName>
</protein>
<dbReference type="Gene3D" id="1.25.10.10">
    <property type="entry name" value="Leucine-rich Repeat Variant"/>
    <property type="match status" value="1"/>
</dbReference>
<proteinExistence type="predicted"/>
<dbReference type="Proteomes" id="UP001485459">
    <property type="component" value="Chromosome"/>
</dbReference>
<reference evidence="2" key="1">
    <citation type="submission" date="2024-03" db="EMBL/GenBank/DDBJ databases">
        <title>Chitinophaga horti sp. nov., isolated from garden soil.</title>
        <authorList>
            <person name="Lee D.S."/>
            <person name="Han D.M."/>
            <person name="Baek J.H."/>
            <person name="Choi D.G."/>
            <person name="Jeon J.H."/>
            <person name="Jeon C.O."/>
        </authorList>
    </citation>
    <scope>NUCLEOTIDE SEQUENCE [LARGE SCALE GENOMIC DNA]</scope>
    <source>
        <strain evidence="2">GPA1</strain>
    </source>
</reference>
<dbReference type="EMBL" id="CP149822">
    <property type="protein sequence ID" value="WZN41751.1"/>
    <property type="molecule type" value="Genomic_DNA"/>
</dbReference>
<organism evidence="1 2">
    <name type="scientific">Chitinophaga pollutisoli</name>
    <dbReference type="NCBI Taxonomy" id="3133966"/>
    <lineage>
        <taxon>Bacteria</taxon>
        <taxon>Pseudomonadati</taxon>
        <taxon>Bacteroidota</taxon>
        <taxon>Chitinophagia</taxon>
        <taxon>Chitinophagales</taxon>
        <taxon>Chitinophagaceae</taxon>
        <taxon>Chitinophaga</taxon>
    </lineage>
</organism>
<name>A0ABZ2YPP9_9BACT</name>
<sequence length="286" mass="31401">MLMRLFALFVTFFALGNLHGQNRTQACLDVLRQAMERSPQFLVRMHAAEALIANGYRNGIAAHFPLHKKLGSIERTGSARVRARLGRRRKMARVILHEFRHADSARSRLTALESLAKIGYRKTPASIRSLADRGSGGFRAMAAWVVANQGTAEGKARLEMMLSSPDAAESYYAAYALRFSPSVSAVARGLLDSCATHVQPGNPGWSLVLSAYYAHASPQDLQRARQMMVQCLHGSAGERYQVGEGLAIRGKVDDLPFLDKLLADGNEDVRVSAANAVLQILKRNKL</sequence>
<evidence type="ECO:0000313" key="2">
    <source>
        <dbReference type="Proteomes" id="UP001485459"/>
    </source>
</evidence>
<dbReference type="InterPro" id="IPR016024">
    <property type="entry name" value="ARM-type_fold"/>
</dbReference>
<dbReference type="SUPFAM" id="SSF48371">
    <property type="entry name" value="ARM repeat"/>
    <property type="match status" value="1"/>
</dbReference>
<evidence type="ECO:0000313" key="1">
    <source>
        <dbReference type="EMBL" id="WZN41751.1"/>
    </source>
</evidence>
<accession>A0ABZ2YPP9</accession>
<evidence type="ECO:0008006" key="3">
    <source>
        <dbReference type="Google" id="ProtNLM"/>
    </source>
</evidence>
<dbReference type="InterPro" id="IPR011989">
    <property type="entry name" value="ARM-like"/>
</dbReference>
<gene>
    <name evidence="1" type="ORF">WJU16_01695</name>
</gene>
<keyword evidence="2" id="KW-1185">Reference proteome</keyword>
<dbReference type="RefSeq" id="WP_341836599.1">
    <property type="nucleotide sequence ID" value="NZ_CP149822.1"/>
</dbReference>